<protein>
    <submittedName>
        <fullName evidence="2">Uncharacterized protein</fullName>
    </submittedName>
</protein>
<name>A0A9W6Z9B9_9STRA</name>
<sequence>MNLGVQPKNLHNMNPLQGVSNGEKGVGPGPTASMRSDKMFTSNDFDPLKKHRDLRPPATHGSGSGSGRMINAQGGERGGAEDPFDELVSRQERKESKIDR</sequence>
<evidence type="ECO:0000256" key="1">
    <source>
        <dbReference type="SAM" id="MobiDB-lite"/>
    </source>
</evidence>
<feature type="compositionally biased region" description="Basic and acidic residues" evidence="1">
    <location>
        <begin position="87"/>
        <end position="100"/>
    </location>
</feature>
<comment type="caution">
    <text evidence="2">The sequence shown here is derived from an EMBL/GenBank/DDBJ whole genome shotgun (WGS) entry which is preliminary data.</text>
</comment>
<keyword evidence="3" id="KW-1185">Reference proteome</keyword>
<gene>
    <name evidence="2" type="ORF">TrRE_jg4507</name>
</gene>
<dbReference type="Proteomes" id="UP001165082">
    <property type="component" value="Unassembled WGS sequence"/>
</dbReference>
<evidence type="ECO:0000313" key="3">
    <source>
        <dbReference type="Proteomes" id="UP001165082"/>
    </source>
</evidence>
<accession>A0A9W6Z9B9</accession>
<feature type="compositionally biased region" description="Polar residues" evidence="1">
    <location>
        <begin position="9"/>
        <end position="20"/>
    </location>
</feature>
<dbReference type="AlphaFoldDB" id="A0A9W6Z9B9"/>
<organism evidence="2 3">
    <name type="scientific">Triparma retinervis</name>
    <dbReference type="NCBI Taxonomy" id="2557542"/>
    <lineage>
        <taxon>Eukaryota</taxon>
        <taxon>Sar</taxon>
        <taxon>Stramenopiles</taxon>
        <taxon>Ochrophyta</taxon>
        <taxon>Bolidophyceae</taxon>
        <taxon>Parmales</taxon>
        <taxon>Triparmaceae</taxon>
        <taxon>Triparma</taxon>
    </lineage>
</organism>
<dbReference type="EMBL" id="BRXZ01004398">
    <property type="protein sequence ID" value="GMH48091.1"/>
    <property type="molecule type" value="Genomic_DNA"/>
</dbReference>
<feature type="region of interest" description="Disordered" evidence="1">
    <location>
        <begin position="1"/>
        <end position="100"/>
    </location>
</feature>
<evidence type="ECO:0000313" key="2">
    <source>
        <dbReference type="EMBL" id="GMH48091.1"/>
    </source>
</evidence>
<proteinExistence type="predicted"/>
<reference evidence="2" key="1">
    <citation type="submission" date="2022-07" db="EMBL/GenBank/DDBJ databases">
        <title>Genome analysis of Parmales, a sister group of diatoms, reveals the evolutionary specialization of diatoms from phago-mixotrophs to photoautotrophs.</title>
        <authorList>
            <person name="Ban H."/>
            <person name="Sato S."/>
            <person name="Yoshikawa S."/>
            <person name="Kazumasa Y."/>
            <person name="Nakamura Y."/>
            <person name="Ichinomiya M."/>
            <person name="Saitoh K."/>
            <person name="Sato N."/>
            <person name="Blanc-Mathieu R."/>
            <person name="Endo H."/>
            <person name="Kuwata A."/>
            <person name="Ogata H."/>
        </authorList>
    </citation>
    <scope>NUCLEOTIDE SEQUENCE</scope>
</reference>